<dbReference type="InterPro" id="IPR050410">
    <property type="entry name" value="CCR4/nocturin_mRNA_transcr"/>
</dbReference>
<evidence type="ECO:0000256" key="7">
    <source>
        <dbReference type="ARBA" id="ARBA00022801"/>
    </source>
</evidence>
<evidence type="ECO:0000313" key="17">
    <source>
        <dbReference type="Proteomes" id="UP001152759"/>
    </source>
</evidence>
<evidence type="ECO:0000256" key="1">
    <source>
        <dbReference type="ARBA" id="ARBA00001946"/>
    </source>
</evidence>
<dbReference type="Gene3D" id="3.60.10.10">
    <property type="entry name" value="Endonuclease/exonuclease/phosphatase"/>
    <property type="match status" value="1"/>
</dbReference>
<dbReference type="FunFam" id="3.60.10.10:FF:000018">
    <property type="entry name" value="2',5'-phosphodiesterase 12"/>
    <property type="match status" value="1"/>
</dbReference>
<name>A0A9P0AG06_BEMTA</name>
<feature type="domain" description="Endonuclease/exonuclease/phosphatase" evidence="14">
    <location>
        <begin position="282"/>
        <end position="590"/>
    </location>
</feature>
<keyword evidence="11" id="KW-0496">Mitochondrion</keyword>
<accession>A0A9P0AG06</accession>
<dbReference type="GO" id="GO:0004535">
    <property type="term" value="F:poly(A)-specific ribonuclease activity"/>
    <property type="evidence" value="ECO:0007669"/>
    <property type="project" value="UniProtKB-ARBA"/>
</dbReference>
<evidence type="ECO:0000256" key="3">
    <source>
        <dbReference type="ARBA" id="ARBA00022553"/>
    </source>
</evidence>
<keyword evidence="3" id="KW-0597">Phosphoprotein</keyword>
<dbReference type="GO" id="GO:0000288">
    <property type="term" value="P:nuclear-transcribed mRNA catabolic process, deadenylation-dependent decay"/>
    <property type="evidence" value="ECO:0007669"/>
    <property type="project" value="TreeGrafter"/>
</dbReference>
<proteinExistence type="predicted"/>
<evidence type="ECO:0000313" key="16">
    <source>
        <dbReference type="EMBL" id="CAH0390989.1"/>
    </source>
</evidence>
<dbReference type="GO" id="GO:0006397">
    <property type="term" value="P:mRNA processing"/>
    <property type="evidence" value="ECO:0007669"/>
    <property type="project" value="UniProtKB-KW"/>
</dbReference>
<organism evidence="16 17">
    <name type="scientific">Bemisia tabaci</name>
    <name type="common">Sweetpotato whitefly</name>
    <name type="synonym">Aleurodes tabaci</name>
    <dbReference type="NCBI Taxonomy" id="7038"/>
    <lineage>
        <taxon>Eukaryota</taxon>
        <taxon>Metazoa</taxon>
        <taxon>Ecdysozoa</taxon>
        <taxon>Arthropoda</taxon>
        <taxon>Hexapoda</taxon>
        <taxon>Insecta</taxon>
        <taxon>Pterygota</taxon>
        <taxon>Neoptera</taxon>
        <taxon>Paraneoptera</taxon>
        <taxon>Hemiptera</taxon>
        <taxon>Sternorrhyncha</taxon>
        <taxon>Aleyrodoidea</taxon>
        <taxon>Aleyrodidae</taxon>
        <taxon>Aleyrodinae</taxon>
        <taxon>Bemisia</taxon>
    </lineage>
</organism>
<sequence length="600" mass="67530">MFFIRIPNSKFSILRPRGKLLEQLVCYASSLINKMTSRQMFIRLSEGAETFSVNFELVFESLNIQRSFNLNRRCTETIGDLTLRISSNVEKSITYKVAKKVKKGEEIEMPDINVKVLNGGTEVPPELTCNNVFFQKESPNLSARILGTDYKIIINPPWINSLAIPTTFLVGFPVYPKKFDASFTSKEECDFVWSISTVDTKKHPSQCSFQQTGKGFIYLPAPSDIGHYVKLDCTPKAGDRVGPSVSLVSQKRVEAGPGTCPFELRHKFTSEILPCSSFRVVSYNILADLYAKSDVAQNSLFPYCPKYALEIDYRKLLIVKELVGYNADLLCLQEVDLKVYQSDLEPVFKSLKFEGVITKKGAQVSEGVACFYRSSRFSLEDSHRVILGEEINDHPCFSPILSKLNEYPALKERVLARTTTLQVLVLKVLDRPNHRLIVGNTHLYFQPAADHIRLLQAGLSIAYINDVVSKIKLSDPHLTTSVILCGDFNSTPDCGVYKLMTEKHVPVDYLDWKSQEGEHIEGLSLEQPFPFASACGTPEFTNFTVGFVGCLDYIFYQTDHLAVEQVIPMPSKEEVTLYTAIPNVVFPSDHLALVADLKWL</sequence>
<dbReference type="Pfam" id="PF03372">
    <property type="entry name" value="Exo_endo_phos"/>
    <property type="match status" value="1"/>
</dbReference>
<protein>
    <recommendedName>
        <fullName evidence="12">2',5'-phosphodiesterase 12</fullName>
    </recommendedName>
    <alternativeName>
        <fullName evidence="13">Mitochondrial deadenylase</fullName>
    </alternativeName>
</protein>
<keyword evidence="10" id="KW-0809">Transit peptide</keyword>
<evidence type="ECO:0000256" key="6">
    <source>
        <dbReference type="ARBA" id="ARBA00022723"/>
    </source>
</evidence>
<dbReference type="AlphaFoldDB" id="A0A9P0AG06"/>
<dbReference type="Pfam" id="PF21171">
    <property type="entry name" value="PDE12-like_N"/>
    <property type="match status" value="1"/>
</dbReference>
<reference evidence="16" key="1">
    <citation type="submission" date="2021-12" db="EMBL/GenBank/DDBJ databases">
        <authorList>
            <person name="King R."/>
        </authorList>
    </citation>
    <scope>NUCLEOTIDE SEQUENCE</scope>
</reference>
<gene>
    <name evidence="16" type="ORF">BEMITA_LOCUS9653</name>
</gene>
<comment type="subcellular location">
    <subcellularLocation>
        <location evidence="2">Mitochondrion matrix</location>
    </subcellularLocation>
</comment>
<evidence type="ECO:0000256" key="12">
    <source>
        <dbReference type="ARBA" id="ARBA00072755"/>
    </source>
</evidence>
<keyword evidence="4" id="KW-0507">mRNA processing</keyword>
<evidence type="ECO:0000256" key="11">
    <source>
        <dbReference type="ARBA" id="ARBA00023128"/>
    </source>
</evidence>
<evidence type="ECO:0000256" key="9">
    <source>
        <dbReference type="ARBA" id="ARBA00022842"/>
    </source>
</evidence>
<feature type="domain" description="2',5'-phosphodiesterase 12-like N-terminal" evidence="15">
    <location>
        <begin position="156"/>
        <end position="254"/>
    </location>
</feature>
<evidence type="ECO:0000256" key="2">
    <source>
        <dbReference type="ARBA" id="ARBA00004305"/>
    </source>
</evidence>
<keyword evidence="8" id="KW-0269">Exonuclease</keyword>
<evidence type="ECO:0000256" key="10">
    <source>
        <dbReference type="ARBA" id="ARBA00022946"/>
    </source>
</evidence>
<evidence type="ECO:0000256" key="8">
    <source>
        <dbReference type="ARBA" id="ARBA00022839"/>
    </source>
</evidence>
<dbReference type="PANTHER" id="PTHR12121:SF37">
    <property type="entry name" value="2',5'-PHOSPHODIESTERASE 12"/>
    <property type="match status" value="1"/>
</dbReference>
<dbReference type="PANTHER" id="PTHR12121">
    <property type="entry name" value="CARBON CATABOLITE REPRESSOR PROTEIN 4"/>
    <property type="match status" value="1"/>
</dbReference>
<dbReference type="SUPFAM" id="SSF56219">
    <property type="entry name" value="DNase I-like"/>
    <property type="match status" value="1"/>
</dbReference>
<evidence type="ECO:0000259" key="14">
    <source>
        <dbReference type="Pfam" id="PF03372"/>
    </source>
</evidence>
<dbReference type="InterPro" id="IPR005135">
    <property type="entry name" value="Endo/exonuclease/phosphatase"/>
</dbReference>
<keyword evidence="7" id="KW-0378">Hydrolase</keyword>
<evidence type="ECO:0000259" key="15">
    <source>
        <dbReference type="Pfam" id="PF21171"/>
    </source>
</evidence>
<dbReference type="InterPro" id="IPR036691">
    <property type="entry name" value="Endo/exonu/phosph_ase_sf"/>
</dbReference>
<dbReference type="GO" id="GO:0046872">
    <property type="term" value="F:metal ion binding"/>
    <property type="evidence" value="ECO:0007669"/>
    <property type="project" value="UniProtKB-KW"/>
</dbReference>
<evidence type="ECO:0000256" key="4">
    <source>
        <dbReference type="ARBA" id="ARBA00022664"/>
    </source>
</evidence>
<dbReference type="EMBL" id="OU963866">
    <property type="protein sequence ID" value="CAH0390989.1"/>
    <property type="molecule type" value="Genomic_DNA"/>
</dbReference>
<keyword evidence="9" id="KW-0460">Magnesium</keyword>
<evidence type="ECO:0000256" key="5">
    <source>
        <dbReference type="ARBA" id="ARBA00022722"/>
    </source>
</evidence>
<dbReference type="InterPro" id="IPR048821">
    <property type="entry name" value="PDE12-like_N"/>
</dbReference>
<keyword evidence="17" id="KW-1185">Reference proteome</keyword>
<dbReference type="GO" id="GO:0005759">
    <property type="term" value="C:mitochondrial matrix"/>
    <property type="evidence" value="ECO:0007669"/>
    <property type="project" value="UniProtKB-SubCell"/>
</dbReference>
<evidence type="ECO:0000256" key="13">
    <source>
        <dbReference type="ARBA" id="ARBA00083541"/>
    </source>
</evidence>
<comment type="cofactor">
    <cofactor evidence="1">
        <name>Mg(2+)</name>
        <dbReference type="ChEBI" id="CHEBI:18420"/>
    </cofactor>
</comment>
<keyword evidence="5" id="KW-0540">Nuclease</keyword>
<keyword evidence="6" id="KW-0479">Metal-binding</keyword>
<dbReference type="Proteomes" id="UP001152759">
    <property type="component" value="Chromosome 5"/>
</dbReference>